<dbReference type="PANTHER" id="PTHR38788:SF3">
    <property type="entry name" value="CLR5 DOMAIN-CONTAINING PROTEIN"/>
    <property type="match status" value="1"/>
</dbReference>
<dbReference type="Pfam" id="PF14420">
    <property type="entry name" value="Clr5"/>
    <property type="match status" value="1"/>
</dbReference>
<evidence type="ECO:0000313" key="3">
    <source>
        <dbReference type="Proteomes" id="UP000275078"/>
    </source>
</evidence>
<reference evidence="2 3" key="1">
    <citation type="journal article" date="2018" name="Nat. Ecol. Evol.">
        <title>Pezizomycetes genomes reveal the molecular basis of ectomycorrhizal truffle lifestyle.</title>
        <authorList>
            <person name="Murat C."/>
            <person name="Payen T."/>
            <person name="Noel B."/>
            <person name="Kuo A."/>
            <person name="Morin E."/>
            <person name="Chen J."/>
            <person name="Kohler A."/>
            <person name="Krizsan K."/>
            <person name="Balestrini R."/>
            <person name="Da Silva C."/>
            <person name="Montanini B."/>
            <person name="Hainaut M."/>
            <person name="Levati E."/>
            <person name="Barry K.W."/>
            <person name="Belfiori B."/>
            <person name="Cichocki N."/>
            <person name="Clum A."/>
            <person name="Dockter R.B."/>
            <person name="Fauchery L."/>
            <person name="Guy J."/>
            <person name="Iotti M."/>
            <person name="Le Tacon F."/>
            <person name="Lindquist E.A."/>
            <person name="Lipzen A."/>
            <person name="Malagnac F."/>
            <person name="Mello A."/>
            <person name="Molinier V."/>
            <person name="Miyauchi S."/>
            <person name="Poulain J."/>
            <person name="Riccioni C."/>
            <person name="Rubini A."/>
            <person name="Sitrit Y."/>
            <person name="Splivallo R."/>
            <person name="Traeger S."/>
            <person name="Wang M."/>
            <person name="Zifcakova L."/>
            <person name="Wipf D."/>
            <person name="Zambonelli A."/>
            <person name="Paolocci F."/>
            <person name="Nowrousian M."/>
            <person name="Ottonello S."/>
            <person name="Baldrian P."/>
            <person name="Spatafora J.W."/>
            <person name="Henrissat B."/>
            <person name="Nagy L.G."/>
            <person name="Aury J.M."/>
            <person name="Wincker P."/>
            <person name="Grigoriev I.V."/>
            <person name="Bonfante P."/>
            <person name="Martin F.M."/>
        </authorList>
    </citation>
    <scope>NUCLEOTIDE SEQUENCE [LARGE SCALE GENOMIC DNA]</scope>
    <source>
        <strain evidence="2 3">RN42</strain>
    </source>
</reference>
<dbReference type="OrthoDB" id="5417785at2759"/>
<evidence type="ECO:0000313" key="2">
    <source>
        <dbReference type="EMBL" id="RPA79398.1"/>
    </source>
</evidence>
<gene>
    <name evidence="2" type="ORF">BJ508DRAFT_328298</name>
</gene>
<evidence type="ECO:0000259" key="1">
    <source>
        <dbReference type="Pfam" id="PF14420"/>
    </source>
</evidence>
<feature type="domain" description="Clr5" evidence="1">
    <location>
        <begin position="6"/>
        <end position="55"/>
    </location>
</feature>
<accession>A0A3N4I3Z1</accession>
<dbReference type="STRING" id="1160509.A0A3N4I3Z1"/>
<dbReference type="InterPro" id="IPR025676">
    <property type="entry name" value="Clr5_dom"/>
</dbReference>
<proteinExistence type="predicted"/>
<dbReference type="Proteomes" id="UP000275078">
    <property type="component" value="Unassembled WGS sequence"/>
</dbReference>
<dbReference type="EMBL" id="ML119699">
    <property type="protein sequence ID" value="RPA79398.1"/>
    <property type="molecule type" value="Genomic_DNA"/>
</dbReference>
<keyword evidence="3" id="KW-1185">Reference proteome</keyword>
<dbReference type="AlphaFoldDB" id="A0A3N4I3Z1"/>
<name>A0A3N4I3Z1_ASCIM</name>
<protein>
    <recommendedName>
        <fullName evidence="1">Clr5 domain-containing protein</fullName>
    </recommendedName>
</protein>
<organism evidence="2 3">
    <name type="scientific">Ascobolus immersus RN42</name>
    <dbReference type="NCBI Taxonomy" id="1160509"/>
    <lineage>
        <taxon>Eukaryota</taxon>
        <taxon>Fungi</taxon>
        <taxon>Dikarya</taxon>
        <taxon>Ascomycota</taxon>
        <taxon>Pezizomycotina</taxon>
        <taxon>Pezizomycetes</taxon>
        <taxon>Pezizales</taxon>
        <taxon>Ascobolaceae</taxon>
        <taxon>Ascobolus</taxon>
    </lineage>
</organism>
<sequence>MPKVLDWDRHRDRLYQRYITEGLPLQDVMAIMEQDFGFKASKRSYEEHFRTWGFPGKQPILHLNTELVERIRYYWSRNYSSVSMLRALHMDGWNTLTAMQLRNLRLRKRILMGRGKAVGSKERVKELAKPIVSASIKDGQTLRYGNTYMSSYMRLKGGIFISEKDLREVLREKSARNQRQREAYLPTGRPEELYNHPPAGVTDFAQTPTPFVLQSLLDEVQSYNLDEYLTQETRALCEAVLSEAGLPLRFTFADDHVRGYLALRKGLQQFSEAGVEIRALEKPLGAMDWINEQKEIQLEEAKFRQQGPDTDFLLYPTDDETEEQCSRYNKGKQFQVAEGNRNLMEEEDEEDDDDGILYLI</sequence>
<dbReference type="PANTHER" id="PTHR38788">
    <property type="entry name" value="CLR5 DOMAIN-CONTAINING PROTEIN"/>
    <property type="match status" value="1"/>
</dbReference>